<dbReference type="GO" id="GO:0006298">
    <property type="term" value="P:mismatch repair"/>
    <property type="evidence" value="ECO:0007669"/>
    <property type="project" value="InterPro"/>
</dbReference>
<gene>
    <name evidence="7" type="ordered locus">Isova_0168</name>
</gene>
<name>F6FRN7_ISOV2</name>
<dbReference type="STRING" id="743718.Isova_0168"/>
<keyword evidence="3" id="KW-0227">DNA damage</keyword>
<comment type="similarity">
    <text evidence="6">Belongs to the Vsr family.</text>
</comment>
<proteinExistence type="inferred from homology"/>
<dbReference type="InterPro" id="IPR004603">
    <property type="entry name" value="DNA_mismatch_endonuc_vsr"/>
</dbReference>
<keyword evidence="8" id="KW-1185">Reference proteome</keyword>
<dbReference type="NCBIfam" id="TIGR00632">
    <property type="entry name" value="vsr"/>
    <property type="match status" value="1"/>
</dbReference>
<organism evidence="8">
    <name type="scientific">Isoptericola variabilis (strain 225)</name>
    <dbReference type="NCBI Taxonomy" id="743718"/>
    <lineage>
        <taxon>Bacteria</taxon>
        <taxon>Bacillati</taxon>
        <taxon>Actinomycetota</taxon>
        <taxon>Actinomycetes</taxon>
        <taxon>Micrococcales</taxon>
        <taxon>Promicromonosporaceae</taxon>
        <taxon>Isoptericola</taxon>
    </lineage>
</organism>
<evidence type="ECO:0000256" key="4">
    <source>
        <dbReference type="ARBA" id="ARBA00022801"/>
    </source>
</evidence>
<sequence>MTVTRDAGAAPARRTFGVVAHPGASSVAASRRMSVARRRDTAPEIALRRLLHADGLRYRVTYPVPGNRRRTIDIAFTRLKVAVFVDGCFWHGCPEHGTSPQSNSDWWAAKVAANQARDRDTDCLLESLGWAVVRIWEHEPPSRAADIVTRVVDRRRRGFSPDHFDAMDRGSL</sequence>
<keyword evidence="4" id="KW-0378">Hydrolase</keyword>
<dbReference type="CDD" id="cd00221">
    <property type="entry name" value="Vsr"/>
    <property type="match status" value="1"/>
</dbReference>
<evidence type="ECO:0000313" key="7">
    <source>
        <dbReference type="EMBL" id="AEG42978.1"/>
    </source>
</evidence>
<accession>F6FRN7</accession>
<evidence type="ECO:0000256" key="1">
    <source>
        <dbReference type="ARBA" id="ARBA00022722"/>
    </source>
</evidence>
<evidence type="ECO:0000256" key="3">
    <source>
        <dbReference type="ARBA" id="ARBA00022763"/>
    </source>
</evidence>
<dbReference type="KEGG" id="iva:Isova_0168"/>
<dbReference type="Pfam" id="PF03852">
    <property type="entry name" value="Vsr"/>
    <property type="match status" value="1"/>
</dbReference>
<evidence type="ECO:0000256" key="6">
    <source>
        <dbReference type="ARBA" id="ARBA00029466"/>
    </source>
</evidence>
<dbReference type="EMBL" id="CP002810">
    <property type="protein sequence ID" value="AEG42978.1"/>
    <property type="molecule type" value="Genomic_DNA"/>
</dbReference>
<dbReference type="AlphaFoldDB" id="F6FRN7"/>
<protein>
    <submittedName>
        <fullName evidence="7">DNA mismatch endonuclease Vsr</fullName>
    </submittedName>
</protein>
<dbReference type="InterPro" id="IPR011335">
    <property type="entry name" value="Restrct_endonuc-II-like"/>
</dbReference>
<dbReference type="Proteomes" id="UP000009236">
    <property type="component" value="Chromosome"/>
</dbReference>
<dbReference type="GO" id="GO:0016787">
    <property type="term" value="F:hydrolase activity"/>
    <property type="evidence" value="ECO:0007669"/>
    <property type="project" value="UniProtKB-KW"/>
</dbReference>
<dbReference type="REBASE" id="36440">
    <property type="entry name" value="V.Iva225ORF169P"/>
</dbReference>
<evidence type="ECO:0000313" key="8">
    <source>
        <dbReference type="Proteomes" id="UP000009236"/>
    </source>
</evidence>
<keyword evidence="1" id="KW-0540">Nuclease</keyword>
<evidence type="ECO:0000256" key="5">
    <source>
        <dbReference type="ARBA" id="ARBA00023204"/>
    </source>
</evidence>
<dbReference type="GO" id="GO:0004519">
    <property type="term" value="F:endonuclease activity"/>
    <property type="evidence" value="ECO:0007669"/>
    <property type="project" value="UniProtKB-KW"/>
</dbReference>
<dbReference type="SUPFAM" id="SSF52980">
    <property type="entry name" value="Restriction endonuclease-like"/>
    <property type="match status" value="1"/>
</dbReference>
<reference evidence="7 8" key="1">
    <citation type="submission" date="2011-05" db="EMBL/GenBank/DDBJ databases">
        <title>Complete sequence of Isoptericola variabilis 225.</title>
        <authorList>
            <consortium name="US DOE Joint Genome Institute"/>
            <person name="Lucas S."/>
            <person name="Han J."/>
            <person name="Lapidus A."/>
            <person name="Cheng J.-F."/>
            <person name="Goodwin L."/>
            <person name="Pitluck S."/>
            <person name="Peters L."/>
            <person name="Mikhailova N."/>
            <person name="Zeytun A."/>
            <person name="Han C."/>
            <person name="Tapia R."/>
            <person name="Land M."/>
            <person name="Hauser L."/>
            <person name="Kyrpides N."/>
            <person name="Ivanova N."/>
            <person name="Pagani I."/>
            <person name="Siebers A."/>
            <person name="Allgaier M."/>
            <person name="Thelen M."/>
            <person name="Hugenholtz P."/>
            <person name="Gladden J."/>
            <person name="Woyke T."/>
        </authorList>
    </citation>
    <scope>NUCLEOTIDE SEQUENCE [LARGE SCALE GENOMIC DNA]</scope>
    <source>
        <strain evidence="8">225</strain>
    </source>
</reference>
<dbReference type="Gene3D" id="3.40.960.10">
    <property type="entry name" value="VSR Endonuclease"/>
    <property type="match status" value="1"/>
</dbReference>
<dbReference type="eggNOG" id="COG3727">
    <property type="taxonomic scope" value="Bacteria"/>
</dbReference>
<keyword evidence="2 7" id="KW-0255">Endonuclease</keyword>
<evidence type="ECO:0000256" key="2">
    <source>
        <dbReference type="ARBA" id="ARBA00022759"/>
    </source>
</evidence>
<keyword evidence="5" id="KW-0234">DNA repair</keyword>
<dbReference type="HOGENOM" id="CLU_111913_2_1_11"/>